<evidence type="ECO:0000313" key="3">
    <source>
        <dbReference type="Proteomes" id="UP000320055"/>
    </source>
</evidence>
<evidence type="ECO:0000313" key="2">
    <source>
        <dbReference type="EMBL" id="VEP12160.1"/>
    </source>
</evidence>
<dbReference type="Pfam" id="PF00753">
    <property type="entry name" value="Lactamase_B"/>
    <property type="match status" value="1"/>
</dbReference>
<dbReference type="PANTHER" id="PTHR42951:SF17">
    <property type="entry name" value="METALLO-BETA-LACTAMASE DOMAIN-CONTAINING PROTEIN"/>
    <property type="match status" value="1"/>
</dbReference>
<dbReference type="InterPro" id="IPR036866">
    <property type="entry name" value="RibonucZ/Hydroxyglut_hydro"/>
</dbReference>
<dbReference type="SUPFAM" id="SSF56281">
    <property type="entry name" value="Metallo-hydrolase/oxidoreductase"/>
    <property type="match status" value="1"/>
</dbReference>
<dbReference type="InterPro" id="IPR050855">
    <property type="entry name" value="NDM-1-like"/>
</dbReference>
<dbReference type="Gene3D" id="3.60.15.10">
    <property type="entry name" value="Ribonuclease Z/Hydroxyacylglutathione hydrolase-like"/>
    <property type="match status" value="1"/>
</dbReference>
<dbReference type="GO" id="GO:0016787">
    <property type="term" value="F:hydrolase activity"/>
    <property type="evidence" value="ECO:0007669"/>
    <property type="project" value="UniProtKB-KW"/>
</dbReference>
<feature type="domain" description="Metallo-beta-lactamase" evidence="1">
    <location>
        <begin position="14"/>
        <end position="207"/>
    </location>
</feature>
<dbReference type="Proteomes" id="UP000320055">
    <property type="component" value="Unassembled WGS sequence"/>
</dbReference>
<evidence type="ECO:0000259" key="1">
    <source>
        <dbReference type="SMART" id="SM00849"/>
    </source>
</evidence>
<dbReference type="CDD" id="cd07721">
    <property type="entry name" value="yflN-like_MBL-fold"/>
    <property type="match status" value="1"/>
</dbReference>
<proteinExistence type="predicted"/>
<dbReference type="AlphaFoldDB" id="A0A563VL32"/>
<dbReference type="SMART" id="SM00849">
    <property type="entry name" value="Lactamase_B"/>
    <property type="match status" value="1"/>
</dbReference>
<dbReference type="RefSeq" id="WP_144870070.1">
    <property type="nucleotide sequence ID" value="NZ_LR213889.1"/>
</dbReference>
<keyword evidence="3" id="KW-1185">Reference proteome</keyword>
<dbReference type="PANTHER" id="PTHR42951">
    <property type="entry name" value="METALLO-BETA-LACTAMASE DOMAIN-CONTAINING"/>
    <property type="match status" value="1"/>
</dbReference>
<organism evidence="2 3">
    <name type="scientific">Hyella patelloides LEGE 07179</name>
    <dbReference type="NCBI Taxonomy" id="945734"/>
    <lineage>
        <taxon>Bacteria</taxon>
        <taxon>Bacillati</taxon>
        <taxon>Cyanobacteriota</taxon>
        <taxon>Cyanophyceae</taxon>
        <taxon>Pleurocapsales</taxon>
        <taxon>Hyellaceae</taxon>
        <taxon>Hyella</taxon>
    </lineage>
</organism>
<keyword evidence="2" id="KW-0378">Hydrolase</keyword>
<name>A0A563VL32_9CYAN</name>
<sequence>MIKTITTPFIFNISVNCYLIEIGDNYILIDTGIANQRSTIEKELENAGCQSGNLKLIILTHGDIDHCGNASYFRQKFRTKIAMHYADLGMVERGDMFWNRQKPNHLMRIIFGLLFGLSKSDRFKPDLYIKDGDHLCEYGLDAQVLELPGHSKGSIGILTANGNAFCGDLLGNTDKPKLWSIIDDRSAASASVEKLKSLAINTVYPGHGESFSMKQFSYNN</sequence>
<dbReference type="InterPro" id="IPR001279">
    <property type="entry name" value="Metallo-B-lactamas"/>
</dbReference>
<protein>
    <submittedName>
        <fullName evidence="2">MBL fold metallo-hydrolase</fullName>
    </submittedName>
</protein>
<dbReference type="OrthoDB" id="333278at2"/>
<reference evidence="2 3" key="1">
    <citation type="submission" date="2019-01" db="EMBL/GenBank/DDBJ databases">
        <authorList>
            <person name="Brito A."/>
        </authorList>
    </citation>
    <scope>NUCLEOTIDE SEQUENCE [LARGE SCALE GENOMIC DNA]</scope>
    <source>
        <strain evidence="2">1</strain>
    </source>
</reference>
<dbReference type="EMBL" id="CAACVJ010000043">
    <property type="protein sequence ID" value="VEP12160.1"/>
    <property type="molecule type" value="Genomic_DNA"/>
</dbReference>
<gene>
    <name evidence="2" type="ORF">H1P_1370009</name>
</gene>
<accession>A0A563VL32</accession>